<dbReference type="AlphaFoldDB" id="A0A1Y2IEG7"/>
<protein>
    <submittedName>
        <fullName evidence="1">Uncharacterized protein</fullName>
    </submittedName>
</protein>
<dbReference type="EMBL" id="KZ084131">
    <property type="protein sequence ID" value="OSC99073.1"/>
    <property type="molecule type" value="Genomic_DNA"/>
</dbReference>
<keyword evidence="2" id="KW-1185">Reference proteome</keyword>
<proteinExistence type="predicted"/>
<evidence type="ECO:0000313" key="2">
    <source>
        <dbReference type="Proteomes" id="UP000193067"/>
    </source>
</evidence>
<reference evidence="1 2" key="1">
    <citation type="journal article" date="2015" name="Biotechnol. Biofuels">
        <title>Enhanced degradation of softwood versus hardwood by the white-rot fungus Pycnoporus coccineus.</title>
        <authorList>
            <person name="Couturier M."/>
            <person name="Navarro D."/>
            <person name="Chevret D."/>
            <person name="Henrissat B."/>
            <person name="Piumi F."/>
            <person name="Ruiz-Duenas F.J."/>
            <person name="Martinez A.T."/>
            <person name="Grigoriev I.V."/>
            <person name="Riley R."/>
            <person name="Lipzen A."/>
            <person name="Berrin J.G."/>
            <person name="Master E.R."/>
            <person name="Rosso M.N."/>
        </authorList>
    </citation>
    <scope>NUCLEOTIDE SEQUENCE [LARGE SCALE GENOMIC DNA]</scope>
    <source>
        <strain evidence="1 2">BRFM310</strain>
    </source>
</reference>
<gene>
    <name evidence="1" type="ORF">PYCCODRAFT_885062</name>
</gene>
<name>A0A1Y2IEG7_TRAC3</name>
<accession>A0A1Y2IEG7</accession>
<sequence>MYAVCFLRVVRILSHVGDAQRVSDAMQIHFRSVSAPTAPSRRSCKSDTAQYFEVIARWNFCSHCIARNTRPVPRLLCSLFGHAAPQVQQMNNLGCRLQSQQTSMFTQRCNRRCVSHYDATDIENRMIGAKRGRAATGDRERCANIQHLATEVAGF</sequence>
<organism evidence="1 2">
    <name type="scientific">Trametes coccinea (strain BRFM310)</name>
    <name type="common">Pycnoporus coccineus</name>
    <dbReference type="NCBI Taxonomy" id="1353009"/>
    <lineage>
        <taxon>Eukaryota</taxon>
        <taxon>Fungi</taxon>
        <taxon>Dikarya</taxon>
        <taxon>Basidiomycota</taxon>
        <taxon>Agaricomycotina</taxon>
        <taxon>Agaricomycetes</taxon>
        <taxon>Polyporales</taxon>
        <taxon>Polyporaceae</taxon>
        <taxon>Trametes</taxon>
    </lineage>
</organism>
<dbReference type="Proteomes" id="UP000193067">
    <property type="component" value="Unassembled WGS sequence"/>
</dbReference>
<evidence type="ECO:0000313" key="1">
    <source>
        <dbReference type="EMBL" id="OSC99073.1"/>
    </source>
</evidence>